<comment type="catalytic activity">
    <reaction evidence="10">
        <text>5-aminomethyl-2-thiouridine(34) in tRNA + S-adenosyl-L-methionine = 5-methylaminomethyl-2-thiouridine(34) in tRNA + S-adenosyl-L-homocysteine + H(+)</text>
        <dbReference type="Rhea" id="RHEA:19569"/>
        <dbReference type="Rhea" id="RHEA-COMP:10195"/>
        <dbReference type="Rhea" id="RHEA-COMP:10197"/>
        <dbReference type="ChEBI" id="CHEBI:15378"/>
        <dbReference type="ChEBI" id="CHEBI:57856"/>
        <dbReference type="ChEBI" id="CHEBI:59789"/>
        <dbReference type="ChEBI" id="CHEBI:74454"/>
        <dbReference type="ChEBI" id="CHEBI:74455"/>
        <dbReference type="EC" id="2.1.1.61"/>
    </reaction>
</comment>
<dbReference type="HAMAP" id="MF_01102">
    <property type="entry name" value="MnmC"/>
    <property type="match status" value="1"/>
</dbReference>
<dbReference type="RefSeq" id="WP_248942905.1">
    <property type="nucleotide sequence ID" value="NZ_JAKIKS010000163.1"/>
</dbReference>
<reference evidence="12 13" key="1">
    <citation type="submission" date="2022-01" db="EMBL/GenBank/DDBJ databases">
        <title>Whole genome-based taxonomy of the Shewanellaceae.</title>
        <authorList>
            <person name="Martin-Rodriguez A.J."/>
        </authorList>
    </citation>
    <scope>NUCLEOTIDE SEQUENCE [LARGE SCALE GENOMIC DNA]</scope>
    <source>
        <strain evidence="12 13">DSM 17177</strain>
    </source>
</reference>
<feature type="region of interest" description="FAD-dependent cmnm(5)s(2)U34 oxidoreductase" evidence="10">
    <location>
        <begin position="259"/>
        <end position="662"/>
    </location>
</feature>
<evidence type="ECO:0000313" key="13">
    <source>
        <dbReference type="Proteomes" id="UP001203423"/>
    </source>
</evidence>
<organism evidence="12 13">
    <name type="scientific">Shewanella surugensis</name>
    <dbReference type="NCBI Taxonomy" id="212020"/>
    <lineage>
        <taxon>Bacteria</taxon>
        <taxon>Pseudomonadati</taxon>
        <taxon>Pseudomonadota</taxon>
        <taxon>Gammaproteobacteria</taxon>
        <taxon>Alteromonadales</taxon>
        <taxon>Shewanellaceae</taxon>
        <taxon>Shewanella</taxon>
    </lineage>
</organism>
<evidence type="ECO:0000256" key="1">
    <source>
        <dbReference type="ARBA" id="ARBA00022490"/>
    </source>
</evidence>
<keyword evidence="6 10" id="KW-0819">tRNA processing</keyword>
<evidence type="ECO:0000256" key="10">
    <source>
        <dbReference type="HAMAP-Rule" id="MF_01102"/>
    </source>
</evidence>
<dbReference type="PANTHER" id="PTHR13847">
    <property type="entry name" value="SARCOSINE DEHYDROGENASE-RELATED"/>
    <property type="match status" value="1"/>
</dbReference>
<name>A0ABT0LID7_9GAMM</name>
<comment type="similarity">
    <text evidence="10">In the N-terminal section; belongs to the methyltransferase superfamily. tRNA (mnm(5)s(2)U34)-methyltransferase family.</text>
</comment>
<dbReference type="EC" id="1.5.-.-" evidence="10"/>
<evidence type="ECO:0000259" key="11">
    <source>
        <dbReference type="Pfam" id="PF01266"/>
    </source>
</evidence>
<feature type="region of interest" description="tRNA (mnm(5)s(2)U34)-methyltransferase" evidence="10">
    <location>
        <begin position="1"/>
        <end position="233"/>
    </location>
</feature>
<dbReference type="Pfam" id="PF01266">
    <property type="entry name" value="DAO"/>
    <property type="match status" value="1"/>
</dbReference>
<evidence type="ECO:0000256" key="3">
    <source>
        <dbReference type="ARBA" id="ARBA00022630"/>
    </source>
</evidence>
<protein>
    <recommendedName>
        <fullName evidence="10">tRNA 5-methylaminomethyl-2-thiouridine biosynthesis bifunctional protein MnmC</fullName>
        <shortName evidence="10">tRNA mnm(5)s(2)U biosynthesis bifunctional protein</shortName>
    </recommendedName>
    <domain>
        <recommendedName>
            <fullName evidence="10">tRNA (mnm(5)s(2)U34)-methyltransferase</fullName>
            <ecNumber evidence="10">2.1.1.61</ecNumber>
        </recommendedName>
    </domain>
    <domain>
        <recommendedName>
            <fullName evidence="10">FAD-dependent cmnm(5)s(2)U34 oxidoreductase</fullName>
            <ecNumber evidence="10">1.5.-.-</ecNumber>
        </recommendedName>
    </domain>
</protein>
<keyword evidence="1 10" id="KW-0963">Cytoplasm</keyword>
<comment type="cofactor">
    <cofactor evidence="10">
        <name>FAD</name>
        <dbReference type="ChEBI" id="CHEBI:57692"/>
    </cofactor>
</comment>
<dbReference type="InterPro" id="IPR017610">
    <property type="entry name" value="tRNA_S-uridine_synth_MnmC_C"/>
</dbReference>
<dbReference type="GO" id="GO:0032259">
    <property type="term" value="P:methylation"/>
    <property type="evidence" value="ECO:0007669"/>
    <property type="project" value="UniProtKB-KW"/>
</dbReference>
<dbReference type="InterPro" id="IPR006076">
    <property type="entry name" value="FAD-dep_OxRdtase"/>
</dbReference>
<keyword evidence="5 10" id="KW-0949">S-adenosyl-L-methionine</keyword>
<dbReference type="EMBL" id="JAKIKS010000163">
    <property type="protein sequence ID" value="MCL1127459.1"/>
    <property type="molecule type" value="Genomic_DNA"/>
</dbReference>
<comment type="similarity">
    <text evidence="10">In the C-terminal section; belongs to the DAO family.</text>
</comment>
<keyword evidence="4 10" id="KW-0808">Transferase</keyword>
<dbReference type="NCBIfam" id="TIGR03197">
    <property type="entry name" value="MnmC_Cterm"/>
    <property type="match status" value="1"/>
</dbReference>
<gene>
    <name evidence="10 12" type="primary">mnmC</name>
    <name evidence="12" type="ORF">L2764_24040</name>
</gene>
<evidence type="ECO:0000313" key="12">
    <source>
        <dbReference type="EMBL" id="MCL1127459.1"/>
    </source>
</evidence>
<dbReference type="Gene3D" id="3.50.50.60">
    <property type="entry name" value="FAD/NAD(P)-binding domain"/>
    <property type="match status" value="1"/>
</dbReference>
<keyword evidence="13" id="KW-1185">Reference proteome</keyword>
<evidence type="ECO:0000256" key="9">
    <source>
        <dbReference type="ARBA" id="ARBA00023268"/>
    </source>
</evidence>
<feature type="domain" description="FAD dependent oxidoreductase" evidence="11">
    <location>
        <begin position="256"/>
        <end position="630"/>
    </location>
</feature>
<dbReference type="PANTHER" id="PTHR13847:SF283">
    <property type="entry name" value="TRNA 5-METHYLAMINOMETHYL-2-THIOURIDINE BIOSYNTHESIS BIFUNCTIONAL PROTEIN MNMC"/>
    <property type="match status" value="1"/>
</dbReference>
<dbReference type="EC" id="2.1.1.61" evidence="10"/>
<dbReference type="GO" id="GO:0004808">
    <property type="term" value="F:tRNA (5-methylaminomethyl-2-thiouridylate)(34)-methyltransferase activity"/>
    <property type="evidence" value="ECO:0007669"/>
    <property type="project" value="UniProtKB-EC"/>
</dbReference>
<keyword evidence="8 10" id="KW-0560">Oxidoreductase</keyword>
<evidence type="ECO:0000256" key="8">
    <source>
        <dbReference type="ARBA" id="ARBA00023002"/>
    </source>
</evidence>
<keyword evidence="2 10" id="KW-0489">Methyltransferase</keyword>
<evidence type="ECO:0000256" key="6">
    <source>
        <dbReference type="ARBA" id="ARBA00022694"/>
    </source>
</evidence>
<dbReference type="Gene3D" id="3.30.9.10">
    <property type="entry name" value="D-Amino Acid Oxidase, subunit A, domain 2"/>
    <property type="match status" value="1"/>
</dbReference>
<keyword evidence="3 10" id="KW-0285">Flavoprotein</keyword>
<proteinExistence type="inferred from homology"/>
<evidence type="ECO:0000256" key="7">
    <source>
        <dbReference type="ARBA" id="ARBA00022827"/>
    </source>
</evidence>
<comment type="caution">
    <text evidence="12">The sequence shown here is derived from an EMBL/GenBank/DDBJ whole genome shotgun (WGS) entry which is preliminary data.</text>
</comment>
<sequence>MTVSTLFRYVKTTKTDHSAIVLGQIGLSDPKEWLQLRAQHQKLPSHALIIKIFIDSSASFTSLNKNADFQSLIEESPALIPPMEPLTQQKLININGIQRLCFDNSRFILDFHIGDLFTQLNAIALTDSSLIAHWYCDEQLDLSPITLSQLWQIAKLSQDRAHLFFCASQRTDQAEHHCVLQTQTDFESRATQAGFHCIKLNMNDDVETCIRTQVKKNQQQSAIDREISLSERLALRHQHTLKQQAFPLMSTEEGSIAIIGGGLASANLTLSLASRQRRLHLFCKDPTLAAQASGNKQGALYPLLTPENNPLSQYFQQAFLFSRHRLQSLHQEGFSIAHDLCGVLHTGHDIRSMDRINKILNGHAWDPDVAIAVNKQQATHLAGVDIDKTGIFYPLGGWINPQEYTQAAIDKALSLTQLDIHMNTHIDRLAQKNSQWYLYQGGREYGPFASVVIANGHTLTQFKQTQALQLSGFRGQISHVPSKGKLSDLKTVLCSHGYLTPHHSNTHCVGASYIKNAPDLDFCPQEQADNVEKMRHSYPNKPWVEDIDVSDNDARVGVRMVTRDHAPMMGPAPDIEQILARYQTHQLTPQSRQYWQSTPAPIHQGLYILGGLGSRGLSSGPLAAEALAAMICHQPLPISQETVALLSPNRMWMRKLLKGKAL</sequence>
<dbReference type="SUPFAM" id="SSF51905">
    <property type="entry name" value="FAD/NAD(P)-binding domain"/>
    <property type="match status" value="1"/>
</dbReference>
<evidence type="ECO:0000256" key="4">
    <source>
        <dbReference type="ARBA" id="ARBA00022679"/>
    </source>
</evidence>
<comment type="function">
    <text evidence="10">Catalyzes the last two steps in the biosynthesis of 5-methylaminomethyl-2-thiouridine (mnm(5)s(2)U) at the wobble position (U34) in tRNA. Catalyzes the FAD-dependent demodification of cmnm(5)s(2)U34 to nm(5)s(2)U34, followed by the transfer of a methyl group from S-adenosyl-L-methionine to nm(5)s(2)U34, to form mnm(5)s(2)U34.</text>
</comment>
<evidence type="ECO:0000256" key="5">
    <source>
        <dbReference type="ARBA" id="ARBA00022691"/>
    </source>
</evidence>
<dbReference type="InterPro" id="IPR023032">
    <property type="entry name" value="tRNA_MAMT_biosynth_bifunc_MnmC"/>
</dbReference>
<evidence type="ECO:0000256" key="2">
    <source>
        <dbReference type="ARBA" id="ARBA00022603"/>
    </source>
</evidence>
<comment type="subcellular location">
    <subcellularLocation>
        <location evidence="10">Cytoplasm</location>
    </subcellularLocation>
</comment>
<dbReference type="InterPro" id="IPR036188">
    <property type="entry name" value="FAD/NAD-bd_sf"/>
</dbReference>
<keyword evidence="7 10" id="KW-0274">FAD</keyword>
<accession>A0ABT0LID7</accession>
<keyword evidence="9 10" id="KW-0511">Multifunctional enzyme</keyword>
<dbReference type="Proteomes" id="UP001203423">
    <property type="component" value="Unassembled WGS sequence"/>
</dbReference>